<feature type="domain" description="3CxxC-type" evidence="8">
    <location>
        <begin position="47"/>
        <end position="167"/>
    </location>
</feature>
<evidence type="ECO:0000256" key="4">
    <source>
        <dbReference type="ARBA" id="ARBA00022771"/>
    </source>
</evidence>
<dbReference type="GO" id="GO:0031849">
    <property type="term" value="F:olfactory receptor binding"/>
    <property type="evidence" value="ECO:0007669"/>
    <property type="project" value="TreeGrafter"/>
</dbReference>
<proteinExistence type="predicted"/>
<reference evidence="9" key="1">
    <citation type="submission" date="2021-02" db="EMBL/GenBank/DDBJ databases">
        <authorList>
            <person name="Nowell W R."/>
        </authorList>
    </citation>
    <scope>NUCLEOTIDE SEQUENCE</scope>
</reference>
<dbReference type="GO" id="GO:0006612">
    <property type="term" value="P:protein targeting to membrane"/>
    <property type="evidence" value="ECO:0007669"/>
    <property type="project" value="TreeGrafter"/>
</dbReference>
<dbReference type="GO" id="GO:0008270">
    <property type="term" value="F:zinc ion binding"/>
    <property type="evidence" value="ECO:0007669"/>
    <property type="project" value="UniProtKB-KW"/>
</dbReference>
<evidence type="ECO:0000256" key="1">
    <source>
        <dbReference type="ARBA" id="ARBA00004167"/>
    </source>
</evidence>
<accession>A0A814NA79</accession>
<dbReference type="PANTHER" id="PTHR14402">
    <property type="entry name" value="RECEPTOR TRANSPORTING PROTEIN"/>
    <property type="match status" value="1"/>
</dbReference>
<evidence type="ECO:0000313" key="10">
    <source>
        <dbReference type="Proteomes" id="UP000663852"/>
    </source>
</evidence>
<evidence type="ECO:0000256" key="3">
    <source>
        <dbReference type="ARBA" id="ARBA00022723"/>
    </source>
</evidence>
<dbReference type="SMART" id="SM01328">
    <property type="entry name" value="zf-3CxxC"/>
    <property type="match status" value="1"/>
</dbReference>
<dbReference type="EMBL" id="CAJNOJ010000093">
    <property type="protein sequence ID" value="CAF1090421.1"/>
    <property type="molecule type" value="Genomic_DNA"/>
</dbReference>
<name>A0A814NA79_ADIRI</name>
<evidence type="ECO:0000256" key="2">
    <source>
        <dbReference type="ARBA" id="ARBA00022692"/>
    </source>
</evidence>
<dbReference type="InterPro" id="IPR026096">
    <property type="entry name" value="R-trans_p"/>
</dbReference>
<organism evidence="9 10">
    <name type="scientific">Adineta ricciae</name>
    <name type="common">Rotifer</name>
    <dbReference type="NCBI Taxonomy" id="249248"/>
    <lineage>
        <taxon>Eukaryota</taxon>
        <taxon>Metazoa</taxon>
        <taxon>Spiralia</taxon>
        <taxon>Gnathifera</taxon>
        <taxon>Rotifera</taxon>
        <taxon>Eurotatoria</taxon>
        <taxon>Bdelloidea</taxon>
        <taxon>Adinetida</taxon>
        <taxon>Adinetidae</taxon>
        <taxon>Adineta</taxon>
    </lineage>
</organism>
<dbReference type="InterPro" id="IPR027377">
    <property type="entry name" value="ZAR1/RTP1-5-like_Znf-3CxxC"/>
</dbReference>
<keyword evidence="7" id="KW-0472">Membrane</keyword>
<evidence type="ECO:0000313" key="9">
    <source>
        <dbReference type="EMBL" id="CAF1090421.1"/>
    </source>
</evidence>
<dbReference type="Pfam" id="PF13695">
    <property type="entry name" value="Zn_ribbon_3CxxC"/>
    <property type="match status" value="1"/>
</dbReference>
<gene>
    <name evidence="9" type="ORF">EDS130_LOCUS19443</name>
</gene>
<sequence length="180" mass="21433">MSLGAFKSALGMSLYDNPLPNGDRWIMQRLTNVVHEYYDGWFDVLYRMQARYRCKGGHDWTSSWTMILFRFYRNEKKHFGLIRLKRFGQRCAKCKDDREYYTGSCTNDEVWYITQCVLFHILQKCYEKRPIRDLDVLPYIIGIQNVPSNKPGGMAHQRECCEACAANYCQEMYKKLNKMQ</sequence>
<keyword evidence="4" id="KW-0863">Zinc-finger</keyword>
<protein>
    <recommendedName>
        <fullName evidence="8">3CxxC-type domain-containing protein</fullName>
    </recommendedName>
</protein>
<keyword evidence="6" id="KW-1133">Transmembrane helix</keyword>
<evidence type="ECO:0000256" key="5">
    <source>
        <dbReference type="ARBA" id="ARBA00022833"/>
    </source>
</evidence>
<keyword evidence="3" id="KW-0479">Metal-binding</keyword>
<dbReference type="PANTHER" id="PTHR14402:SF8">
    <property type="entry name" value="RECEPTOR-TRANSPORTING PROTEIN 4"/>
    <property type="match status" value="1"/>
</dbReference>
<dbReference type="GO" id="GO:0001580">
    <property type="term" value="P:detection of chemical stimulus involved in sensory perception of bitter taste"/>
    <property type="evidence" value="ECO:0007669"/>
    <property type="project" value="TreeGrafter"/>
</dbReference>
<dbReference type="OrthoDB" id="8121437at2759"/>
<comment type="subcellular location">
    <subcellularLocation>
        <location evidence="1">Membrane</location>
        <topology evidence="1">Single-pass membrane protein</topology>
    </subcellularLocation>
</comment>
<evidence type="ECO:0000259" key="8">
    <source>
        <dbReference type="SMART" id="SM01328"/>
    </source>
</evidence>
<evidence type="ECO:0000256" key="6">
    <source>
        <dbReference type="ARBA" id="ARBA00022989"/>
    </source>
</evidence>
<keyword evidence="2" id="KW-0812">Transmembrane</keyword>
<dbReference type="GO" id="GO:0016020">
    <property type="term" value="C:membrane"/>
    <property type="evidence" value="ECO:0007669"/>
    <property type="project" value="UniProtKB-SubCell"/>
</dbReference>
<evidence type="ECO:0000256" key="7">
    <source>
        <dbReference type="ARBA" id="ARBA00023136"/>
    </source>
</evidence>
<comment type="caution">
    <text evidence="9">The sequence shown here is derived from an EMBL/GenBank/DDBJ whole genome shotgun (WGS) entry which is preliminary data.</text>
</comment>
<dbReference type="Proteomes" id="UP000663852">
    <property type="component" value="Unassembled WGS sequence"/>
</dbReference>
<dbReference type="GO" id="GO:0051205">
    <property type="term" value="P:protein insertion into membrane"/>
    <property type="evidence" value="ECO:0007669"/>
    <property type="project" value="TreeGrafter"/>
</dbReference>
<dbReference type="AlphaFoldDB" id="A0A814NA79"/>
<keyword evidence="5" id="KW-0862">Zinc</keyword>